<evidence type="ECO:0000256" key="7">
    <source>
        <dbReference type="ARBA" id="ARBA00023136"/>
    </source>
</evidence>
<dbReference type="Proteomes" id="UP000690515">
    <property type="component" value="Unassembled WGS sequence"/>
</dbReference>
<dbReference type="PANTHER" id="PTHR30472">
    <property type="entry name" value="FERRIC ENTEROBACTIN TRANSPORT SYSTEM PERMEASE PROTEIN"/>
    <property type="match status" value="1"/>
</dbReference>
<evidence type="ECO:0000256" key="4">
    <source>
        <dbReference type="ARBA" id="ARBA00022475"/>
    </source>
</evidence>
<feature type="transmembrane region" description="Helical" evidence="8">
    <location>
        <begin position="323"/>
        <end position="346"/>
    </location>
</feature>
<feature type="transmembrane region" description="Helical" evidence="8">
    <location>
        <begin position="193"/>
        <end position="213"/>
    </location>
</feature>
<dbReference type="EMBL" id="JAGSOY010000015">
    <property type="protein sequence ID" value="MBU2711123.1"/>
    <property type="molecule type" value="Genomic_DNA"/>
</dbReference>
<accession>A0ABS5ZBI8</accession>
<comment type="similarity">
    <text evidence="2">Belongs to the binding-protein-dependent transport system permease family. FecCD subfamily.</text>
</comment>
<dbReference type="InterPro" id="IPR000522">
    <property type="entry name" value="ABC_transptr_permease_BtuC"/>
</dbReference>
<name>A0ABS5ZBI8_9GAMM</name>
<dbReference type="Gene3D" id="1.10.3470.10">
    <property type="entry name" value="ABC transporter involved in vitamin B12 uptake, BtuC"/>
    <property type="match status" value="1"/>
</dbReference>
<feature type="transmembrane region" description="Helical" evidence="8">
    <location>
        <begin position="160"/>
        <end position="181"/>
    </location>
</feature>
<feature type="transmembrane region" description="Helical" evidence="8">
    <location>
        <begin position="135"/>
        <end position="154"/>
    </location>
</feature>
<proteinExistence type="inferred from homology"/>
<evidence type="ECO:0000256" key="1">
    <source>
        <dbReference type="ARBA" id="ARBA00004651"/>
    </source>
</evidence>
<keyword evidence="4" id="KW-1003">Cell membrane</keyword>
<feature type="transmembrane region" description="Helical" evidence="8">
    <location>
        <begin position="352"/>
        <end position="369"/>
    </location>
</feature>
<organism evidence="9 10">
    <name type="scientific">Zooshikella harenae</name>
    <dbReference type="NCBI Taxonomy" id="2827238"/>
    <lineage>
        <taxon>Bacteria</taxon>
        <taxon>Pseudomonadati</taxon>
        <taxon>Pseudomonadota</taxon>
        <taxon>Gammaproteobacteria</taxon>
        <taxon>Oceanospirillales</taxon>
        <taxon>Zooshikellaceae</taxon>
        <taxon>Zooshikella</taxon>
    </lineage>
</organism>
<evidence type="ECO:0000313" key="9">
    <source>
        <dbReference type="EMBL" id="MBU2711123.1"/>
    </source>
</evidence>
<dbReference type="CDD" id="cd06550">
    <property type="entry name" value="TM_ABC_iron-siderophores_like"/>
    <property type="match status" value="1"/>
</dbReference>
<feature type="transmembrane region" description="Helical" evidence="8">
    <location>
        <begin position="43"/>
        <end position="67"/>
    </location>
</feature>
<dbReference type="Pfam" id="PF01032">
    <property type="entry name" value="FecCD"/>
    <property type="match status" value="1"/>
</dbReference>
<sequence>MSTEKVVDCSLMTQRSGFRRCFLVMKYRLGLSRQGHRAWVNRLLLVFVLNLLLAIASMLVGAGYISVQDSMALLWSWVTALGNEQSLVNVSPTVSVVMETIRWPRTLAAMLAGGSLGLAGALMQRITRNPIAEPGLLGINAGAALGVVAAIVFFSAEAGLSYMVGALVGALAGNMVIVIASHRVQTSLSPLRLVLVGIAVNATGQGLTAMLLLTKQTVFDQFRFWILGSLAGIDLARVLAVLPFTVIGMTVALLLVRPLAALQLGDVSAMALGHHPSRIRLGLSVVIALLAGSAVALTGPIAFLGLLAPFLARLLVRESTQGLLLMAFGLGSALLLAMDILGRWVMQPFETPVGSMLVAVGAPLLIWLVRSQRLQPMGSGGGR</sequence>
<protein>
    <submittedName>
        <fullName evidence="9">Iron ABC transporter permease</fullName>
    </submittedName>
</protein>
<feature type="transmembrane region" description="Helical" evidence="8">
    <location>
        <begin position="285"/>
        <end position="311"/>
    </location>
</feature>
<evidence type="ECO:0000256" key="5">
    <source>
        <dbReference type="ARBA" id="ARBA00022692"/>
    </source>
</evidence>
<gene>
    <name evidence="9" type="ORF">KCG35_08630</name>
</gene>
<evidence type="ECO:0000256" key="3">
    <source>
        <dbReference type="ARBA" id="ARBA00022448"/>
    </source>
</evidence>
<evidence type="ECO:0000313" key="10">
    <source>
        <dbReference type="Proteomes" id="UP000690515"/>
    </source>
</evidence>
<comment type="caution">
    <text evidence="9">The sequence shown here is derived from an EMBL/GenBank/DDBJ whole genome shotgun (WGS) entry which is preliminary data.</text>
</comment>
<evidence type="ECO:0000256" key="8">
    <source>
        <dbReference type="SAM" id="Phobius"/>
    </source>
</evidence>
<keyword evidence="10" id="KW-1185">Reference proteome</keyword>
<dbReference type="PANTHER" id="PTHR30472:SF1">
    <property type="entry name" value="FE(3+) DICITRATE TRANSPORT SYSTEM PERMEASE PROTEIN FECC-RELATED"/>
    <property type="match status" value="1"/>
</dbReference>
<keyword evidence="3" id="KW-0813">Transport</keyword>
<reference evidence="9 10" key="1">
    <citation type="submission" date="2021-04" db="EMBL/GenBank/DDBJ databases">
        <authorList>
            <person name="Pira H."/>
            <person name="Risdian C."/>
            <person name="Wink J."/>
        </authorList>
    </citation>
    <scope>NUCLEOTIDE SEQUENCE [LARGE SCALE GENOMIC DNA]</scope>
    <source>
        <strain evidence="9 10">WH53</strain>
    </source>
</reference>
<evidence type="ECO:0000256" key="6">
    <source>
        <dbReference type="ARBA" id="ARBA00022989"/>
    </source>
</evidence>
<comment type="subcellular location">
    <subcellularLocation>
        <location evidence="1">Cell membrane</location>
        <topology evidence="1">Multi-pass membrane protein</topology>
    </subcellularLocation>
</comment>
<feature type="transmembrane region" description="Helical" evidence="8">
    <location>
        <begin position="103"/>
        <end position="123"/>
    </location>
</feature>
<dbReference type="RefSeq" id="WP_215819285.1">
    <property type="nucleotide sequence ID" value="NZ_JAGSOY010000015.1"/>
</dbReference>
<dbReference type="SUPFAM" id="SSF81345">
    <property type="entry name" value="ABC transporter involved in vitamin B12 uptake, BtuC"/>
    <property type="match status" value="1"/>
</dbReference>
<dbReference type="InterPro" id="IPR037294">
    <property type="entry name" value="ABC_BtuC-like"/>
</dbReference>
<evidence type="ECO:0000256" key="2">
    <source>
        <dbReference type="ARBA" id="ARBA00007935"/>
    </source>
</evidence>
<keyword evidence="6 8" id="KW-1133">Transmembrane helix</keyword>
<keyword evidence="7 8" id="KW-0472">Membrane</keyword>
<keyword evidence="5 8" id="KW-0812">Transmembrane</keyword>